<reference evidence="1" key="1">
    <citation type="submission" date="2018-02" db="EMBL/GenBank/DDBJ databases">
        <title>Rhizophora mucronata_Transcriptome.</title>
        <authorList>
            <person name="Meera S.P."/>
            <person name="Sreeshan A."/>
            <person name="Augustine A."/>
        </authorList>
    </citation>
    <scope>NUCLEOTIDE SEQUENCE</scope>
    <source>
        <tissue evidence="1">Leaf</tissue>
    </source>
</reference>
<evidence type="ECO:0000313" key="1">
    <source>
        <dbReference type="EMBL" id="MBX41460.1"/>
    </source>
</evidence>
<dbReference type="AlphaFoldDB" id="A0A2P2NGC3"/>
<accession>A0A2P2NGC3</accession>
<dbReference type="EMBL" id="GGEC01060976">
    <property type="protein sequence ID" value="MBX41460.1"/>
    <property type="molecule type" value="Transcribed_RNA"/>
</dbReference>
<protein>
    <submittedName>
        <fullName evidence="1">Uncharacterized protein</fullName>
    </submittedName>
</protein>
<name>A0A2P2NGC3_RHIMU</name>
<proteinExistence type="predicted"/>
<sequence>MRKKRRLGFLKLQILKTVFQSLDEKLFPVEV</sequence>
<organism evidence="1">
    <name type="scientific">Rhizophora mucronata</name>
    <name type="common">Asiatic mangrove</name>
    <dbReference type="NCBI Taxonomy" id="61149"/>
    <lineage>
        <taxon>Eukaryota</taxon>
        <taxon>Viridiplantae</taxon>
        <taxon>Streptophyta</taxon>
        <taxon>Embryophyta</taxon>
        <taxon>Tracheophyta</taxon>
        <taxon>Spermatophyta</taxon>
        <taxon>Magnoliopsida</taxon>
        <taxon>eudicotyledons</taxon>
        <taxon>Gunneridae</taxon>
        <taxon>Pentapetalae</taxon>
        <taxon>rosids</taxon>
        <taxon>fabids</taxon>
        <taxon>Malpighiales</taxon>
        <taxon>Rhizophoraceae</taxon>
        <taxon>Rhizophora</taxon>
    </lineage>
</organism>